<reference evidence="3" key="1">
    <citation type="submission" date="2014-04" db="EMBL/GenBank/DDBJ databases">
        <title>Evolutionary Origins and Diversification of the Mycorrhizal Mutualists.</title>
        <authorList>
            <consortium name="DOE Joint Genome Institute"/>
            <consortium name="Mycorrhizal Genomics Consortium"/>
            <person name="Kohler A."/>
            <person name="Kuo A."/>
            <person name="Nagy L.G."/>
            <person name="Floudas D."/>
            <person name="Copeland A."/>
            <person name="Barry K.W."/>
            <person name="Cichocki N."/>
            <person name="Veneault-Fourrey C."/>
            <person name="LaButti K."/>
            <person name="Lindquist E.A."/>
            <person name="Lipzen A."/>
            <person name="Lundell T."/>
            <person name="Morin E."/>
            <person name="Murat C."/>
            <person name="Riley R."/>
            <person name="Ohm R."/>
            <person name="Sun H."/>
            <person name="Tunlid A."/>
            <person name="Henrissat B."/>
            <person name="Grigoriev I.V."/>
            <person name="Hibbett D.S."/>
            <person name="Martin F."/>
        </authorList>
    </citation>
    <scope>NUCLEOTIDE SEQUENCE [LARGE SCALE GENOMIC DNA]</scope>
    <source>
        <strain evidence="3">FD-334 SS-4</strain>
    </source>
</reference>
<accession>A0A0D2NFR9</accession>
<sequence>MHESSVCLPPELIDLIIDNIPELSNPRVSQAQLQRLPIFSALALVSHSFRSRANKRRFSHVTLHLSSFSAAHTLRHPVLERLILQTFWPEDLAISHHVYGLTLSIDLQSEHGQLTTWLDVGTVVKILQRIYFKESENITKTTNYALSLVAPTASTVLWNDLPVGLTDVVEAVCRSPNINSLRLIGLHNLPRSIVMNNEIKALIWRRSEFDSRDHPDFDGHNPPPSGHPGNAETQTYLSKMFTNLETLDVDDYSALLFTGSYNLFGASAVQRPGTRATTPLLKVLKVEIYVSKDITGLVGIVKQATTIEILQITLKASNYTRSMDSSVDIARHIFTCSSPHLTTLRIRYTFAERLTRVRRSGGGRVADLLALATIHTQLRDLDIEVLFGATKSSQSVSIVLRGHGCTELADFLGKREFGPQLRNVKISFVIRGPESPFHGKDEAGQEQRLFEENAERYLATYFTSLAELRPQIDIDISMVDERGHRYT</sequence>
<evidence type="ECO:0000313" key="2">
    <source>
        <dbReference type="EMBL" id="KJA15526.1"/>
    </source>
</evidence>
<gene>
    <name evidence="2" type="ORF">HYPSUDRAFT_48288</name>
</gene>
<name>A0A0D2NFR9_HYPSF</name>
<evidence type="ECO:0000313" key="3">
    <source>
        <dbReference type="Proteomes" id="UP000054270"/>
    </source>
</evidence>
<keyword evidence="3" id="KW-1185">Reference proteome</keyword>
<proteinExistence type="predicted"/>
<protein>
    <submittedName>
        <fullName evidence="2">Uncharacterized protein</fullName>
    </submittedName>
</protein>
<dbReference type="AlphaFoldDB" id="A0A0D2NFR9"/>
<dbReference type="EMBL" id="KN817642">
    <property type="protein sequence ID" value="KJA15526.1"/>
    <property type="molecule type" value="Genomic_DNA"/>
</dbReference>
<feature type="region of interest" description="Disordered" evidence="1">
    <location>
        <begin position="213"/>
        <end position="232"/>
    </location>
</feature>
<dbReference type="Proteomes" id="UP000054270">
    <property type="component" value="Unassembled WGS sequence"/>
</dbReference>
<organism evidence="2 3">
    <name type="scientific">Hypholoma sublateritium (strain FD-334 SS-4)</name>
    <dbReference type="NCBI Taxonomy" id="945553"/>
    <lineage>
        <taxon>Eukaryota</taxon>
        <taxon>Fungi</taxon>
        <taxon>Dikarya</taxon>
        <taxon>Basidiomycota</taxon>
        <taxon>Agaricomycotina</taxon>
        <taxon>Agaricomycetes</taxon>
        <taxon>Agaricomycetidae</taxon>
        <taxon>Agaricales</taxon>
        <taxon>Agaricineae</taxon>
        <taxon>Strophariaceae</taxon>
        <taxon>Hypholoma</taxon>
    </lineage>
</organism>
<evidence type="ECO:0000256" key="1">
    <source>
        <dbReference type="SAM" id="MobiDB-lite"/>
    </source>
</evidence>